<evidence type="ECO:0000313" key="10">
    <source>
        <dbReference type="EMBL" id="MDN7025121.1"/>
    </source>
</evidence>
<feature type="domain" description="MacB-like periplasmic core" evidence="9">
    <location>
        <begin position="18"/>
        <end position="236"/>
    </location>
</feature>
<evidence type="ECO:0000256" key="4">
    <source>
        <dbReference type="ARBA" id="ARBA00022989"/>
    </source>
</evidence>
<gene>
    <name evidence="10" type="ORF">FGU65_09505</name>
</gene>
<evidence type="ECO:0000256" key="1">
    <source>
        <dbReference type="ARBA" id="ARBA00004651"/>
    </source>
</evidence>
<dbReference type="RefSeq" id="WP_301664269.1">
    <property type="nucleotide sequence ID" value="NZ_VCYH01000006.1"/>
</dbReference>
<keyword evidence="5 7" id="KW-0472">Membrane</keyword>
<dbReference type="InterPro" id="IPR025857">
    <property type="entry name" value="MacB_PCD"/>
</dbReference>
<dbReference type="PANTHER" id="PTHR30572:SF4">
    <property type="entry name" value="ABC TRANSPORTER PERMEASE YTRF"/>
    <property type="match status" value="1"/>
</dbReference>
<feature type="transmembrane region" description="Helical" evidence="7">
    <location>
        <begin position="20"/>
        <end position="39"/>
    </location>
</feature>
<keyword evidence="3 7" id="KW-0812">Transmembrane</keyword>
<evidence type="ECO:0000256" key="5">
    <source>
        <dbReference type="ARBA" id="ARBA00023136"/>
    </source>
</evidence>
<dbReference type="PANTHER" id="PTHR30572">
    <property type="entry name" value="MEMBRANE COMPONENT OF TRANSPORTER-RELATED"/>
    <property type="match status" value="1"/>
</dbReference>
<proteinExistence type="inferred from homology"/>
<evidence type="ECO:0000256" key="2">
    <source>
        <dbReference type="ARBA" id="ARBA00022475"/>
    </source>
</evidence>
<evidence type="ECO:0000256" key="6">
    <source>
        <dbReference type="ARBA" id="ARBA00038076"/>
    </source>
</evidence>
<protein>
    <submittedName>
        <fullName evidence="10">ABC transporter permease</fullName>
    </submittedName>
</protein>
<keyword evidence="11" id="KW-1185">Reference proteome</keyword>
<feature type="transmembrane region" description="Helical" evidence="7">
    <location>
        <begin position="360"/>
        <end position="381"/>
    </location>
</feature>
<feature type="transmembrane region" description="Helical" evidence="7">
    <location>
        <begin position="315"/>
        <end position="340"/>
    </location>
</feature>
<sequence>MIFFDFARRNIRLHWFRSVLAVIGIVIGVIAIASLGILGNSLVLSITETISDVGDTVIVTPHTGAAAAGNGPGPPGGGAVTSNTISERQVGQIERAVGPNTVIPLAQGGDAIAVGSETGAAVIYAMPVEEMPALLDLADGIYPRSTGGALAGSALAAEFGMQPGTRVQVGSNASNTLRVVGVIEERGVGFDINPDFALIVPHAWYSDVYDEEEYDQVIVKVRDVGDIDVVKAAIEETLNRRETVVDVLDTRMILESLFQVFEQITVFTLAIGSISLVVAGVSILNVMMMSVSERTREIGVMRSIGTRQQDVLRMFLYEALILGLIGSIIGGVMSIGTGYLVNAVVLQRPEFLFVPSSLVYILYGMGFGVATSIASGIYPAWKASRLNPIQALRFE</sequence>
<dbReference type="Proteomes" id="UP001168338">
    <property type="component" value="Unassembled WGS sequence"/>
</dbReference>
<accession>A0ABT8MB13</accession>
<comment type="similarity">
    <text evidence="6">Belongs to the ABC-4 integral membrane protein family.</text>
</comment>
<keyword evidence="2" id="KW-1003">Cell membrane</keyword>
<evidence type="ECO:0000259" key="9">
    <source>
        <dbReference type="Pfam" id="PF12704"/>
    </source>
</evidence>
<dbReference type="InterPro" id="IPR050250">
    <property type="entry name" value="Macrolide_Exporter_MacB"/>
</dbReference>
<comment type="caution">
    <text evidence="10">The sequence shown here is derived from an EMBL/GenBank/DDBJ whole genome shotgun (WGS) entry which is preliminary data.</text>
</comment>
<dbReference type="EMBL" id="VCYH01000006">
    <property type="protein sequence ID" value="MDN7025121.1"/>
    <property type="molecule type" value="Genomic_DNA"/>
</dbReference>
<keyword evidence="4 7" id="KW-1133">Transmembrane helix</keyword>
<comment type="subcellular location">
    <subcellularLocation>
        <location evidence="1">Cell membrane</location>
        <topology evidence="1">Multi-pass membrane protein</topology>
    </subcellularLocation>
</comment>
<reference evidence="10" key="1">
    <citation type="submission" date="2019-05" db="EMBL/GenBank/DDBJ databases">
        <title>Methanoculleus sp. FWC-SCC1, a methanogenic archaeon isolated from deep marine cold seep.</title>
        <authorList>
            <person name="Chen Y.-W."/>
            <person name="Chen S.-C."/>
            <person name="Teng N.-H."/>
            <person name="Lai M.-C."/>
        </authorList>
    </citation>
    <scope>NUCLEOTIDE SEQUENCE</scope>
    <source>
        <strain evidence="10">FWC-SCC1</strain>
    </source>
</reference>
<feature type="transmembrane region" description="Helical" evidence="7">
    <location>
        <begin position="264"/>
        <end position="286"/>
    </location>
</feature>
<dbReference type="Pfam" id="PF12704">
    <property type="entry name" value="MacB_PCD"/>
    <property type="match status" value="1"/>
</dbReference>
<name>A0ABT8MB13_9EURY</name>
<feature type="domain" description="ABC3 transporter permease C-terminal" evidence="8">
    <location>
        <begin position="271"/>
        <end position="388"/>
    </location>
</feature>
<evidence type="ECO:0000256" key="3">
    <source>
        <dbReference type="ARBA" id="ARBA00022692"/>
    </source>
</evidence>
<dbReference type="Pfam" id="PF02687">
    <property type="entry name" value="FtsX"/>
    <property type="match status" value="1"/>
</dbReference>
<evidence type="ECO:0000313" key="11">
    <source>
        <dbReference type="Proteomes" id="UP001168338"/>
    </source>
</evidence>
<dbReference type="InterPro" id="IPR003838">
    <property type="entry name" value="ABC3_permease_C"/>
</dbReference>
<organism evidence="10 11">
    <name type="scientific">Methanoculleus frigidifontis</name>
    <dbReference type="NCBI Taxonomy" id="2584085"/>
    <lineage>
        <taxon>Archaea</taxon>
        <taxon>Methanobacteriati</taxon>
        <taxon>Methanobacteriota</taxon>
        <taxon>Stenosarchaea group</taxon>
        <taxon>Methanomicrobia</taxon>
        <taxon>Methanomicrobiales</taxon>
        <taxon>Methanomicrobiaceae</taxon>
        <taxon>Methanoculleus</taxon>
    </lineage>
</organism>
<evidence type="ECO:0000259" key="8">
    <source>
        <dbReference type="Pfam" id="PF02687"/>
    </source>
</evidence>
<evidence type="ECO:0000256" key="7">
    <source>
        <dbReference type="SAM" id="Phobius"/>
    </source>
</evidence>